<accession>A0A7J6HWX2</accession>
<organism evidence="2 3">
    <name type="scientific">Cannabis sativa</name>
    <name type="common">Hemp</name>
    <name type="synonym">Marijuana</name>
    <dbReference type="NCBI Taxonomy" id="3483"/>
    <lineage>
        <taxon>Eukaryota</taxon>
        <taxon>Viridiplantae</taxon>
        <taxon>Streptophyta</taxon>
        <taxon>Embryophyta</taxon>
        <taxon>Tracheophyta</taxon>
        <taxon>Spermatophyta</taxon>
        <taxon>Magnoliopsida</taxon>
        <taxon>eudicotyledons</taxon>
        <taxon>Gunneridae</taxon>
        <taxon>Pentapetalae</taxon>
        <taxon>rosids</taxon>
        <taxon>fabids</taxon>
        <taxon>Rosales</taxon>
        <taxon>Cannabaceae</taxon>
        <taxon>Cannabis</taxon>
    </lineage>
</organism>
<evidence type="ECO:0000313" key="3">
    <source>
        <dbReference type="Proteomes" id="UP000583929"/>
    </source>
</evidence>
<proteinExistence type="predicted"/>
<evidence type="ECO:0000256" key="1">
    <source>
        <dbReference type="SAM" id="MobiDB-lite"/>
    </source>
</evidence>
<dbReference type="Proteomes" id="UP000583929">
    <property type="component" value="Unassembled WGS sequence"/>
</dbReference>
<keyword evidence="3" id="KW-1185">Reference proteome</keyword>
<gene>
    <name evidence="2" type="ORF">G4B88_022856</name>
</gene>
<name>A0A7J6HWX2_CANSA</name>
<dbReference type="EMBL" id="JAATIQ010000021">
    <property type="protein sequence ID" value="KAF4399773.1"/>
    <property type="molecule type" value="Genomic_DNA"/>
</dbReference>
<dbReference type="AlphaFoldDB" id="A0A7J6HWX2"/>
<evidence type="ECO:0000313" key="2">
    <source>
        <dbReference type="EMBL" id="KAF4399773.1"/>
    </source>
</evidence>
<reference evidence="2 3" key="1">
    <citation type="journal article" date="2020" name="bioRxiv">
        <title>Sequence and annotation of 42 cannabis genomes reveals extensive copy number variation in cannabinoid synthesis and pathogen resistance genes.</title>
        <authorList>
            <person name="Mckernan K.J."/>
            <person name="Helbert Y."/>
            <person name="Kane L.T."/>
            <person name="Ebling H."/>
            <person name="Zhang L."/>
            <person name="Liu B."/>
            <person name="Eaton Z."/>
            <person name="Mclaughlin S."/>
            <person name="Kingan S."/>
            <person name="Baybayan P."/>
            <person name="Concepcion G."/>
            <person name="Jordan M."/>
            <person name="Riva A."/>
            <person name="Barbazuk W."/>
            <person name="Harkins T."/>
        </authorList>
    </citation>
    <scope>NUCLEOTIDE SEQUENCE [LARGE SCALE GENOMIC DNA]</scope>
    <source>
        <strain evidence="3">cv. Jamaican Lion 4</strain>
        <tissue evidence="2">Leaf</tissue>
    </source>
</reference>
<comment type="caution">
    <text evidence="2">The sequence shown here is derived from an EMBL/GenBank/DDBJ whole genome shotgun (WGS) entry which is preliminary data.</text>
</comment>
<feature type="region of interest" description="Disordered" evidence="1">
    <location>
        <begin position="29"/>
        <end position="50"/>
    </location>
</feature>
<sequence>MIPSENSQQDIYNHYLHFSSVNAPIRPTLSFPADRPTRPHPPSLSSPSVCSAVTPRLRQTPDTSGGCEAVKAQRSCLSQSWLWSGSIYLVEIANEITNYKARLSKALHSWCLATQVIDEAIEKSPMSLSPCQRPSNIPQNIESGDWGVYAIKHIEFDKCTFFLW</sequence>
<protein>
    <submittedName>
        <fullName evidence="2">Uncharacterized protein</fullName>
    </submittedName>
</protein>